<evidence type="ECO:0000256" key="1">
    <source>
        <dbReference type="ARBA" id="ARBA00023284"/>
    </source>
</evidence>
<dbReference type="InterPro" id="IPR011893">
    <property type="entry name" value="Selenoprotein_Rdx-typ"/>
</dbReference>
<dbReference type="SUPFAM" id="SSF52833">
    <property type="entry name" value="Thioredoxin-like"/>
    <property type="match status" value="1"/>
</dbReference>
<comment type="caution">
    <text evidence="2">The sequence shown here is derived from an EMBL/GenBank/DDBJ whole genome shotgun (WGS) entry which is preliminary data.</text>
</comment>
<dbReference type="EMBL" id="BAFC01000097">
    <property type="protein sequence ID" value="GAB40378.1"/>
    <property type="molecule type" value="Genomic_DNA"/>
</dbReference>
<evidence type="ECO:0000313" key="2">
    <source>
        <dbReference type="EMBL" id="GAB40378.1"/>
    </source>
</evidence>
<evidence type="ECO:0000313" key="3">
    <source>
        <dbReference type="Proteomes" id="UP000005845"/>
    </source>
</evidence>
<sequence length="119" mass="13441">MLRLRGDMFGLVAETSDPRHIMWDRRQMTSPAITITYCTQCNWLLRASWMASELLSTFGTDLGSVTLVPGTGGIFRIDVDGTQLWERKADGGFPDAAELKRRLRDTALPDWQLGHSEKK</sequence>
<dbReference type="Pfam" id="PF10262">
    <property type="entry name" value="Rdx"/>
    <property type="match status" value="1"/>
</dbReference>
<dbReference type="Proteomes" id="UP000005845">
    <property type="component" value="Unassembled WGS sequence"/>
</dbReference>
<keyword evidence="3" id="KW-1185">Reference proteome</keyword>
<dbReference type="eggNOG" id="COG3526">
    <property type="taxonomic scope" value="Bacteria"/>
</dbReference>
<dbReference type="AlphaFoldDB" id="H5U3S0"/>
<protein>
    <recommendedName>
        <fullName evidence="4">Selenoprotein W-related protein</fullName>
    </recommendedName>
</protein>
<evidence type="ECO:0008006" key="4">
    <source>
        <dbReference type="Google" id="ProtNLM"/>
    </source>
</evidence>
<organism evidence="2 3">
    <name type="scientific">Gordonia sputi NBRC 100414</name>
    <dbReference type="NCBI Taxonomy" id="1089453"/>
    <lineage>
        <taxon>Bacteria</taxon>
        <taxon>Bacillati</taxon>
        <taxon>Actinomycetota</taxon>
        <taxon>Actinomycetes</taxon>
        <taxon>Mycobacteriales</taxon>
        <taxon>Gordoniaceae</taxon>
        <taxon>Gordonia</taxon>
    </lineage>
</organism>
<gene>
    <name evidence="2" type="ORF">GOSPT_099_00270</name>
</gene>
<keyword evidence="1" id="KW-0676">Redox-active center</keyword>
<proteinExistence type="predicted"/>
<dbReference type="PANTHER" id="PTHR36417">
    <property type="entry name" value="SELENOPROTEIN DOMAIN PROTEIN (AFU_ORTHOLOGUE AFUA_1G05220)"/>
    <property type="match status" value="1"/>
</dbReference>
<dbReference type="PANTHER" id="PTHR36417:SF2">
    <property type="entry name" value="SELENOPROTEIN DOMAIN PROTEIN (AFU_ORTHOLOGUE AFUA_1G05220)"/>
    <property type="match status" value="1"/>
</dbReference>
<reference evidence="2 3" key="1">
    <citation type="submission" date="2012-02" db="EMBL/GenBank/DDBJ databases">
        <title>Whole genome shotgun sequence of Gordonia sputi NBRC 100414.</title>
        <authorList>
            <person name="Yoshida I."/>
            <person name="Hosoyama A."/>
            <person name="Tsuchikane K."/>
            <person name="Katsumata H."/>
            <person name="Yamazaki S."/>
            <person name="Fujita N."/>
        </authorList>
    </citation>
    <scope>NUCLEOTIDE SEQUENCE [LARGE SCALE GENOMIC DNA]</scope>
    <source>
        <strain evidence="2 3">NBRC 100414</strain>
    </source>
</reference>
<name>H5U3S0_9ACTN</name>
<dbReference type="Gene3D" id="3.40.30.10">
    <property type="entry name" value="Glutaredoxin"/>
    <property type="match status" value="1"/>
</dbReference>
<dbReference type="InterPro" id="IPR036249">
    <property type="entry name" value="Thioredoxin-like_sf"/>
</dbReference>
<accession>H5U3S0</accession>
<dbReference type="NCBIfam" id="TIGR02174">
    <property type="entry name" value="CXXU_selWTH"/>
    <property type="match status" value="1"/>
</dbReference>